<evidence type="ECO:0000259" key="1">
    <source>
        <dbReference type="Pfam" id="PF08241"/>
    </source>
</evidence>
<proteinExistence type="predicted"/>
<dbReference type="Gene3D" id="3.40.50.150">
    <property type="entry name" value="Vaccinia Virus protein VP39"/>
    <property type="match status" value="1"/>
</dbReference>
<dbReference type="InterPro" id="IPR029063">
    <property type="entry name" value="SAM-dependent_MTases_sf"/>
</dbReference>
<organism evidence="2">
    <name type="scientific">uncultured Armatimonadetes bacterium</name>
    <dbReference type="NCBI Taxonomy" id="157466"/>
    <lineage>
        <taxon>Bacteria</taxon>
        <taxon>Bacillati</taxon>
        <taxon>Armatimonadota</taxon>
        <taxon>environmental samples</taxon>
    </lineage>
</organism>
<evidence type="ECO:0000313" key="2">
    <source>
        <dbReference type="EMBL" id="CAA9213317.1"/>
    </source>
</evidence>
<gene>
    <name evidence="2" type="ORF">AVDCRST_MAG63-92</name>
</gene>
<sequence length="296" mass="33051">MLLTEQDPKHDLAQNLSEEARYWEDVGRHWSRERPQGLWRRHSDAVNLALLRRWLPPGRTGRLLKTDLFDEASTDGLFPLLERRSREVWGMDVSPQVVRAARARHPRLQGVVADVRRLPFRAGSFDAVVSNSTLDHFERREDLAASLGELGRVLRDGGDLILTLDNLANPVIALRNALPFFLLQRSGLVPYYVGASCALGGLRRLLAGAGFEVVEADAVLHCPRVLAVFLARLVERRGGAPSQRRFLRSLMPWEGLGKLPTRFVTGHFVAVKAVKRPAGRVSTTAKEGEAFCGKSR</sequence>
<feature type="domain" description="Methyltransferase type 11" evidence="1">
    <location>
        <begin position="78"/>
        <end position="162"/>
    </location>
</feature>
<accession>A0A6J4H2R2</accession>
<dbReference type="CDD" id="cd02440">
    <property type="entry name" value="AdoMet_MTases"/>
    <property type="match status" value="1"/>
</dbReference>
<dbReference type="Pfam" id="PF08241">
    <property type="entry name" value="Methyltransf_11"/>
    <property type="match status" value="1"/>
</dbReference>
<protein>
    <recommendedName>
        <fullName evidence="1">Methyltransferase type 11 domain-containing protein</fullName>
    </recommendedName>
</protein>
<name>A0A6J4H2R2_9BACT</name>
<dbReference type="AlphaFoldDB" id="A0A6J4H2R2"/>
<dbReference type="SUPFAM" id="SSF53335">
    <property type="entry name" value="S-adenosyl-L-methionine-dependent methyltransferases"/>
    <property type="match status" value="1"/>
</dbReference>
<dbReference type="InterPro" id="IPR013216">
    <property type="entry name" value="Methyltransf_11"/>
</dbReference>
<dbReference type="EMBL" id="CADCTO010000012">
    <property type="protein sequence ID" value="CAA9213317.1"/>
    <property type="molecule type" value="Genomic_DNA"/>
</dbReference>
<reference evidence="2" key="1">
    <citation type="submission" date="2020-02" db="EMBL/GenBank/DDBJ databases">
        <authorList>
            <person name="Meier V. D."/>
        </authorList>
    </citation>
    <scope>NUCLEOTIDE SEQUENCE</scope>
    <source>
        <strain evidence="2">AVDCRST_MAG63</strain>
    </source>
</reference>
<dbReference type="GO" id="GO:0008757">
    <property type="term" value="F:S-adenosylmethionine-dependent methyltransferase activity"/>
    <property type="evidence" value="ECO:0007669"/>
    <property type="project" value="InterPro"/>
</dbReference>